<feature type="region of interest" description="Disordered" evidence="2">
    <location>
        <begin position="1"/>
        <end position="46"/>
    </location>
</feature>
<dbReference type="VEuPathDB" id="FungiDB:A9K55_000631"/>
<feature type="compositionally biased region" description="Basic and acidic residues" evidence="2">
    <location>
        <begin position="1"/>
        <end position="13"/>
    </location>
</feature>
<feature type="region of interest" description="Disordered" evidence="2">
    <location>
        <begin position="610"/>
        <end position="636"/>
    </location>
</feature>
<dbReference type="AlphaFoldDB" id="A0A2H4SV94"/>
<protein>
    <submittedName>
        <fullName evidence="3">Reptin</fullName>
    </submittedName>
</protein>
<name>A0A2H4SV94_CORMI</name>
<gene>
    <name evidence="3" type="ORF">A9K55_000631</name>
</gene>
<evidence type="ECO:0000256" key="1">
    <source>
        <dbReference type="SAM" id="Coils"/>
    </source>
</evidence>
<dbReference type="Proteomes" id="UP000323067">
    <property type="component" value="Chromosome ii"/>
</dbReference>
<organism evidence="3 4">
    <name type="scientific">Cordyceps militaris</name>
    <name type="common">Caterpillar fungus</name>
    <name type="synonym">Clavaria militaris</name>
    <dbReference type="NCBI Taxonomy" id="73501"/>
    <lineage>
        <taxon>Eukaryota</taxon>
        <taxon>Fungi</taxon>
        <taxon>Dikarya</taxon>
        <taxon>Ascomycota</taxon>
        <taxon>Pezizomycotina</taxon>
        <taxon>Sordariomycetes</taxon>
        <taxon>Hypocreomycetidae</taxon>
        <taxon>Hypocreales</taxon>
        <taxon>Cordycipitaceae</taxon>
        <taxon>Cordyceps</taxon>
    </lineage>
</organism>
<evidence type="ECO:0000313" key="4">
    <source>
        <dbReference type="Proteomes" id="UP000323067"/>
    </source>
</evidence>
<feature type="region of interest" description="Disordered" evidence="2">
    <location>
        <begin position="149"/>
        <end position="174"/>
    </location>
</feature>
<evidence type="ECO:0000256" key="2">
    <source>
        <dbReference type="SAM" id="MobiDB-lite"/>
    </source>
</evidence>
<evidence type="ECO:0000313" key="3">
    <source>
        <dbReference type="EMBL" id="ATY67024.1"/>
    </source>
</evidence>
<dbReference type="OrthoDB" id="4959284at2759"/>
<proteinExistence type="predicted"/>
<keyword evidence="1" id="KW-0175">Coiled coil</keyword>
<reference evidence="3 4" key="1">
    <citation type="journal article" date="2017" name="BMC Genomics">
        <title>Chromosome level assembly and secondary metabolite potential of the parasitic fungus Cordyceps militaris.</title>
        <authorList>
            <person name="Kramer G.J."/>
            <person name="Nodwell J.R."/>
        </authorList>
    </citation>
    <scope>NUCLEOTIDE SEQUENCE [LARGE SCALE GENOMIC DNA]</scope>
    <source>
        <strain evidence="3 4">ATCC 34164</strain>
    </source>
</reference>
<sequence length="636" mass="71172">MVYDRGRSAREVHGGASAGTSGSPRSRFAPENSSFAQKQGSTRPHEVQCSNAPMVLDDDLLNPKVLIDLISERVSWYIQRDNADKKNRKLRHDLKRCQNGEFPSAVDMLDVRLKALDLDKAKFSQRMTIIDDKLLKTTSAWCSKLESATQPKSFSGNGRHDLTPPPSETSSDVNLSIDEKLAQLREDLEVSMRNQITEALQKLQCEVKSAYDSRTTTLHNDMTQEAQKLLQARNSIEVLIRNQITEQSQKLQYEIKDSYESRTANIQNHVRQESQKLSQMRSNVETMIRKQFAEESRKLQSKTEDKYEAQLASLRQDLLQEKDVAKRLEAKLNSMAAKLAAVETKVDDQAKISSQLDLTVKQEAFVDLESRLAKFEASQMSTNQPTKKDDAKDHKIEVEVDSAQPPKLDSIMAQSPCLELNGGLQEKLTQFLQNGDGIVSEKMVLCLVQAVETRLQSTLSHMAEKFGTLIEKERAERVSLGVQVKGTAQSISATAQAVEALHAELIKVQAASVANRQSDVTASTNQETRIQNLTELLSSTKDDIQSAIKGELQKSVDALWLRAANMQSWQDNFNTIELFNAIVQHLNNSFVPEHANTLIELRARVRNLEGGLGDGGNKKRKLAEPSPLPFPPVARR</sequence>
<feature type="coiled-coil region" evidence="1">
    <location>
        <begin position="304"/>
        <end position="345"/>
    </location>
</feature>
<dbReference type="EMBL" id="CP023327">
    <property type="protein sequence ID" value="ATY67024.1"/>
    <property type="molecule type" value="Genomic_DNA"/>
</dbReference>
<feature type="compositionally biased region" description="Pro residues" evidence="2">
    <location>
        <begin position="626"/>
        <end position="636"/>
    </location>
</feature>
<accession>A0A2H4SV94</accession>
<feature type="compositionally biased region" description="Polar residues" evidence="2">
    <location>
        <begin position="31"/>
        <end position="42"/>
    </location>
</feature>